<dbReference type="InterPro" id="IPR000182">
    <property type="entry name" value="GNAT_dom"/>
</dbReference>
<protein>
    <submittedName>
        <fullName evidence="7">GNAT family N-acetyltransferase</fullName>
        <ecNumber evidence="7">2.3.1.-</ecNumber>
    </submittedName>
</protein>
<evidence type="ECO:0000256" key="2">
    <source>
        <dbReference type="ARBA" id="ARBA00022801"/>
    </source>
</evidence>
<dbReference type="EC" id="2.3.1.-" evidence="7"/>
<dbReference type="PROSITE" id="PS51186">
    <property type="entry name" value="GNAT"/>
    <property type="match status" value="1"/>
</dbReference>
<keyword evidence="7" id="KW-0808">Transferase</keyword>
<dbReference type="SUPFAM" id="SSF55729">
    <property type="entry name" value="Acyl-CoA N-acyltransferases (Nat)"/>
    <property type="match status" value="1"/>
</dbReference>
<sequence>MPEPLVLEVPQWQGSSSATARRLPAGAKALADLLPFGRRLTPRTDASQGSGRTTRGVRAPDALAANLAAVRAALDEADAPLVVTAGGDCGVELAPVERAHRLHGERLAVVWFDAHADLNTASSSPSEAFHGMVLRALLGEGPEALRCRWPLSPGQVVLAGARALDPAERRYIAAHGVRHLRVAELADPRGLVEAVAATGAEAVYVHLDLDVLDPGAFSSVGVPEPDGLTPHRLAAAVRALAARFPLAGLGVTEHEPAEDGAARAADAAVLDQLVRALADTVSECAREDVRRIERHALEAWPAPVRRTSGGWLLRHTPGMRRLRSGNTALPLPPATGSATRGAAAHASTLHEVEAFYAARGLPAAVQVSPAARHMALDEHLAALGYTLGEPIHVLTAPAEAVADAPPGSAVHASPGSPVHAPPGNGGRAPAQDAVEAVHAVGAPGAADGGSGWRLRVDEALSPQWLEAFTDLDGHEDSRDLAEQVVSRISSPVACVSALGADRRPVGLGLFVGGDERWAGVYCMVTHPRARRQGVAAAVLRAGALWASRRRIRGLYLQVARSNPAARALYARAGFGYAYSYHYRLRGVSHGGSVTEMPGARVTVR</sequence>
<dbReference type="Pfam" id="PF24553">
    <property type="entry name" value="Rv0428c_C"/>
    <property type="match status" value="1"/>
</dbReference>
<dbReference type="Proteomes" id="UP001202244">
    <property type="component" value="Chromosome"/>
</dbReference>
<reference evidence="7 8" key="1">
    <citation type="journal article" date="2023" name="Microbiol. Spectr.">
        <title>Synergy between Genome Mining, Metabolomics, and Bioinformatics Uncovers Antibacterial Chlorinated Carbazole Alkaloids and Their Biosynthetic Gene Cluster from Streptomyces tubbatahanensis sp. nov., a Novel Actinomycete Isolated from Sulu Sea, Philippines.</title>
        <authorList>
            <person name="Tenebro C.P."/>
            <person name="Trono D.J.V.L."/>
            <person name="Balida L.A.P."/>
            <person name="Bayog L.K.A."/>
            <person name="Bruna J.R."/>
            <person name="Sabido E.M."/>
            <person name="Caspe D.P.C."/>
            <person name="de Los Santos E.L.C."/>
            <person name="Saludes J.P."/>
            <person name="Dalisay D.S."/>
        </authorList>
    </citation>
    <scope>NUCLEOTIDE SEQUENCE [LARGE SCALE GENOMIC DNA]</scope>
    <source>
        <strain evidence="7 8">DSD3025</strain>
    </source>
</reference>
<dbReference type="Pfam" id="PF00491">
    <property type="entry name" value="Arginase"/>
    <property type="match status" value="1"/>
</dbReference>
<proteinExistence type="inferred from homology"/>
<feature type="region of interest" description="Disordered" evidence="5">
    <location>
        <begin position="404"/>
        <end position="430"/>
    </location>
</feature>
<accession>A0ABY3XRS9</accession>
<evidence type="ECO:0000256" key="5">
    <source>
        <dbReference type="SAM" id="MobiDB-lite"/>
    </source>
</evidence>
<dbReference type="SUPFAM" id="SSF52768">
    <property type="entry name" value="Arginase/deacetylase"/>
    <property type="match status" value="1"/>
</dbReference>
<evidence type="ECO:0000259" key="6">
    <source>
        <dbReference type="PROSITE" id="PS51186"/>
    </source>
</evidence>
<keyword evidence="8" id="KW-1185">Reference proteome</keyword>
<dbReference type="Gene3D" id="3.40.630.30">
    <property type="match status" value="1"/>
</dbReference>
<evidence type="ECO:0000313" key="7">
    <source>
        <dbReference type="EMBL" id="UNS96923.1"/>
    </source>
</evidence>
<dbReference type="EMBL" id="CP093846">
    <property type="protein sequence ID" value="UNS96923.1"/>
    <property type="molecule type" value="Genomic_DNA"/>
</dbReference>
<feature type="domain" description="N-acetyltransferase" evidence="6">
    <location>
        <begin position="455"/>
        <end position="594"/>
    </location>
</feature>
<evidence type="ECO:0000256" key="1">
    <source>
        <dbReference type="ARBA" id="ARBA00022723"/>
    </source>
</evidence>
<keyword evidence="2" id="KW-0378">Hydrolase</keyword>
<evidence type="ECO:0000256" key="3">
    <source>
        <dbReference type="ARBA" id="ARBA00023211"/>
    </source>
</evidence>
<keyword evidence="3" id="KW-0464">Manganese</keyword>
<dbReference type="Pfam" id="PF00583">
    <property type="entry name" value="Acetyltransf_1"/>
    <property type="match status" value="1"/>
</dbReference>
<dbReference type="Gene3D" id="3.40.800.10">
    <property type="entry name" value="Ureohydrolase domain"/>
    <property type="match status" value="1"/>
</dbReference>
<organism evidence="7 8">
    <name type="scientific">Streptomyces tubbatahanensis</name>
    <dbReference type="NCBI Taxonomy" id="2923272"/>
    <lineage>
        <taxon>Bacteria</taxon>
        <taxon>Bacillati</taxon>
        <taxon>Actinomycetota</taxon>
        <taxon>Actinomycetes</taxon>
        <taxon>Kitasatosporales</taxon>
        <taxon>Streptomycetaceae</taxon>
        <taxon>Streptomyces</taxon>
    </lineage>
</organism>
<dbReference type="CDD" id="cd04301">
    <property type="entry name" value="NAT_SF"/>
    <property type="match status" value="1"/>
</dbReference>
<dbReference type="InterPro" id="IPR006035">
    <property type="entry name" value="Ureohydrolase"/>
</dbReference>
<dbReference type="PANTHER" id="PTHR43782:SF3">
    <property type="entry name" value="ARGINASE"/>
    <property type="match status" value="1"/>
</dbReference>
<dbReference type="CDD" id="cd09999">
    <property type="entry name" value="Arginase-like_1"/>
    <property type="match status" value="1"/>
</dbReference>
<dbReference type="InterPro" id="IPR056935">
    <property type="entry name" value="Rv0428c-like_C"/>
</dbReference>
<name>A0ABY3XRS9_9ACTN</name>
<dbReference type="PANTHER" id="PTHR43782">
    <property type="entry name" value="ARGINASE"/>
    <property type="match status" value="1"/>
</dbReference>
<dbReference type="RefSeq" id="WP_242750990.1">
    <property type="nucleotide sequence ID" value="NZ_CP093846.1"/>
</dbReference>
<comment type="similarity">
    <text evidence="4">Belongs to the arginase family.</text>
</comment>
<dbReference type="InterPro" id="IPR023696">
    <property type="entry name" value="Ureohydrolase_dom_sf"/>
</dbReference>
<keyword evidence="7" id="KW-0012">Acyltransferase</keyword>
<dbReference type="PRINTS" id="PR00116">
    <property type="entry name" value="ARGINASE"/>
</dbReference>
<keyword evidence="1" id="KW-0479">Metal-binding</keyword>
<dbReference type="PROSITE" id="PS51409">
    <property type="entry name" value="ARGINASE_2"/>
    <property type="match status" value="1"/>
</dbReference>
<evidence type="ECO:0000256" key="4">
    <source>
        <dbReference type="PROSITE-ProRule" id="PRU00742"/>
    </source>
</evidence>
<gene>
    <name evidence="7" type="ORF">MMF93_10680</name>
</gene>
<dbReference type="InterPro" id="IPR016181">
    <property type="entry name" value="Acyl_CoA_acyltransferase"/>
</dbReference>
<evidence type="ECO:0000313" key="8">
    <source>
        <dbReference type="Proteomes" id="UP001202244"/>
    </source>
</evidence>
<dbReference type="GO" id="GO:0016746">
    <property type="term" value="F:acyltransferase activity"/>
    <property type="evidence" value="ECO:0007669"/>
    <property type="project" value="UniProtKB-KW"/>
</dbReference>